<evidence type="ECO:0000313" key="3">
    <source>
        <dbReference type="Proteomes" id="UP000588158"/>
    </source>
</evidence>
<dbReference type="InterPro" id="IPR036188">
    <property type="entry name" value="FAD/NAD-bd_sf"/>
</dbReference>
<dbReference type="Proteomes" id="UP000588158">
    <property type="component" value="Unassembled WGS sequence"/>
</dbReference>
<dbReference type="RefSeq" id="WP_246375148.1">
    <property type="nucleotide sequence ID" value="NZ_JACHLZ010000001.1"/>
</dbReference>
<accession>A0A841A890</accession>
<keyword evidence="3" id="KW-1185">Reference proteome</keyword>
<dbReference type="GO" id="GO:0005737">
    <property type="term" value="C:cytoplasm"/>
    <property type="evidence" value="ECO:0007669"/>
    <property type="project" value="TreeGrafter"/>
</dbReference>
<gene>
    <name evidence="2" type="ORF">HNR70_000859</name>
</gene>
<proteinExistence type="predicted"/>
<dbReference type="InterPro" id="IPR006076">
    <property type="entry name" value="FAD-dep_OxRdtase"/>
</dbReference>
<sequence>MADLPGTADIVVIGAGVVGNAAVAHLADLGWRRIVQLDKGPLPDPGGSTGHASNFVFPVDHSKEITDLTVDSLRQYTAMGVLEHCGGIEVARSAERMQELTRRMTSAMSWGVEAHLVSPAEVQQLVPFCDARLLVGGFHSPTAAILDPLRAGEIFRARAEEAGALSTHPMTEVTGLQVRGGRIRRVLTDRGEIETETVVIACGVWSPQVAALAGAGGA</sequence>
<reference evidence="2 3" key="1">
    <citation type="submission" date="2020-08" db="EMBL/GenBank/DDBJ databases">
        <title>Sequencing the genomes of 1000 actinobacteria strains.</title>
        <authorList>
            <person name="Klenk H.-P."/>
        </authorList>
    </citation>
    <scope>NUCLEOTIDE SEQUENCE [LARGE SCALE GENOMIC DNA]</scope>
    <source>
        <strain evidence="2 3">DSM 28796</strain>
    </source>
</reference>
<comment type="caution">
    <text evidence="2">The sequence shown here is derived from an EMBL/GenBank/DDBJ whole genome shotgun (WGS) entry which is preliminary data.</text>
</comment>
<dbReference type="PANTHER" id="PTHR13847:SF193">
    <property type="entry name" value="PYRUVATE DEHYDROGENASE PHOSPHATASE REGULATORY SUBUNIT, MITOCHONDRIAL"/>
    <property type="match status" value="1"/>
</dbReference>
<evidence type="ECO:0000259" key="1">
    <source>
        <dbReference type="Pfam" id="PF01266"/>
    </source>
</evidence>
<dbReference type="AlphaFoldDB" id="A0A841A890"/>
<dbReference type="Gene3D" id="3.50.50.60">
    <property type="entry name" value="FAD/NAD(P)-binding domain"/>
    <property type="match status" value="1"/>
</dbReference>
<dbReference type="EMBL" id="JACHLZ010000001">
    <property type="protein sequence ID" value="MBB5831046.1"/>
    <property type="molecule type" value="Genomic_DNA"/>
</dbReference>
<dbReference type="Pfam" id="PF01266">
    <property type="entry name" value="DAO"/>
    <property type="match status" value="1"/>
</dbReference>
<evidence type="ECO:0000313" key="2">
    <source>
        <dbReference type="EMBL" id="MBB5831046.1"/>
    </source>
</evidence>
<organism evidence="2 3">
    <name type="scientific">Brachybacterium aquaticum</name>
    <dbReference type="NCBI Taxonomy" id="1432564"/>
    <lineage>
        <taxon>Bacteria</taxon>
        <taxon>Bacillati</taxon>
        <taxon>Actinomycetota</taxon>
        <taxon>Actinomycetes</taxon>
        <taxon>Micrococcales</taxon>
        <taxon>Dermabacteraceae</taxon>
        <taxon>Brachybacterium</taxon>
    </lineage>
</organism>
<dbReference type="Gene3D" id="3.30.9.10">
    <property type="entry name" value="D-Amino Acid Oxidase, subunit A, domain 2"/>
    <property type="match status" value="1"/>
</dbReference>
<name>A0A841A890_9MICO</name>
<dbReference type="SUPFAM" id="SSF51905">
    <property type="entry name" value="FAD/NAD(P)-binding domain"/>
    <property type="match status" value="1"/>
</dbReference>
<feature type="domain" description="FAD dependent oxidoreductase" evidence="1">
    <location>
        <begin position="9"/>
        <end position="214"/>
    </location>
</feature>
<dbReference type="PANTHER" id="PTHR13847">
    <property type="entry name" value="SARCOSINE DEHYDROGENASE-RELATED"/>
    <property type="match status" value="1"/>
</dbReference>
<protein>
    <submittedName>
        <fullName evidence="2">Glycine/D-amino acid oxidase-like deaminating enzyme</fullName>
    </submittedName>
</protein>